<keyword evidence="2" id="KW-1185">Reference proteome</keyword>
<organism evidence="1 2">
    <name type="scientific">Austropuccinia psidii MF-1</name>
    <dbReference type="NCBI Taxonomy" id="1389203"/>
    <lineage>
        <taxon>Eukaryota</taxon>
        <taxon>Fungi</taxon>
        <taxon>Dikarya</taxon>
        <taxon>Basidiomycota</taxon>
        <taxon>Pucciniomycotina</taxon>
        <taxon>Pucciniomycetes</taxon>
        <taxon>Pucciniales</taxon>
        <taxon>Sphaerophragmiaceae</taxon>
        <taxon>Austropuccinia</taxon>
    </lineage>
</organism>
<dbReference type="EMBL" id="AVOT02009612">
    <property type="protein sequence ID" value="MBW0488457.1"/>
    <property type="molecule type" value="Genomic_DNA"/>
</dbReference>
<gene>
    <name evidence="1" type="ORF">O181_028172</name>
</gene>
<name>A0A9Q3H2C4_9BASI</name>
<protein>
    <recommendedName>
        <fullName evidence="3">Retrotransposon gag domain-containing protein</fullName>
    </recommendedName>
</protein>
<proteinExistence type="predicted"/>
<dbReference type="OrthoDB" id="2507294at2759"/>
<dbReference type="Proteomes" id="UP000765509">
    <property type="component" value="Unassembled WGS sequence"/>
</dbReference>
<evidence type="ECO:0008006" key="3">
    <source>
        <dbReference type="Google" id="ProtNLM"/>
    </source>
</evidence>
<evidence type="ECO:0000313" key="2">
    <source>
        <dbReference type="Proteomes" id="UP000765509"/>
    </source>
</evidence>
<accession>A0A9Q3H2C4</accession>
<evidence type="ECO:0000313" key="1">
    <source>
        <dbReference type="EMBL" id="MBW0488457.1"/>
    </source>
</evidence>
<sequence>MDMLQDNLHIPNDMIVGKLPALFTRTAKKWYYKMRQEHGKHDWLWWKSEIITKWTNNSGRFEIENPFLGAIFNSEKDKSLTWLLKQKDILSSLHPDISEWMMNIKISRKCGGELENAIN</sequence>
<dbReference type="AlphaFoldDB" id="A0A9Q3H2C4"/>
<reference evidence="1" key="1">
    <citation type="submission" date="2021-03" db="EMBL/GenBank/DDBJ databases">
        <title>Draft genome sequence of rust myrtle Austropuccinia psidii MF-1, a brazilian biotype.</title>
        <authorList>
            <person name="Quecine M.C."/>
            <person name="Pachon D.M.R."/>
            <person name="Bonatelli M.L."/>
            <person name="Correr F.H."/>
            <person name="Franceschini L.M."/>
            <person name="Leite T.F."/>
            <person name="Margarido G.R.A."/>
            <person name="Almeida C.A."/>
            <person name="Ferrarezi J.A."/>
            <person name="Labate C.A."/>
        </authorList>
    </citation>
    <scope>NUCLEOTIDE SEQUENCE</scope>
    <source>
        <strain evidence="1">MF-1</strain>
    </source>
</reference>
<comment type="caution">
    <text evidence="1">The sequence shown here is derived from an EMBL/GenBank/DDBJ whole genome shotgun (WGS) entry which is preliminary data.</text>
</comment>